<comment type="subcellular location">
    <subcellularLocation>
        <location evidence="9">Cytoplasm</location>
    </subcellularLocation>
</comment>
<feature type="domain" description="Aspartate/glutamate/uridylate kinase" evidence="10">
    <location>
        <begin position="3"/>
        <end position="233"/>
    </location>
</feature>
<name>A0ABU6MH95_9BACI</name>
<feature type="binding site" evidence="9">
    <location>
        <position position="62"/>
    </location>
    <ligand>
        <name>substrate</name>
    </ligand>
</feature>
<reference evidence="11 12" key="1">
    <citation type="submission" date="2023-03" db="EMBL/GenBank/DDBJ databases">
        <title>Bacillus Genome Sequencing.</title>
        <authorList>
            <person name="Dunlap C."/>
        </authorList>
    </citation>
    <scope>NUCLEOTIDE SEQUENCE [LARGE SCALE GENOMIC DNA]</scope>
    <source>
        <strain evidence="11 12">B-23453</strain>
    </source>
</reference>
<dbReference type="InterPro" id="IPR004662">
    <property type="entry name" value="AcgluKinase_fam"/>
</dbReference>
<dbReference type="EC" id="2.7.2.8" evidence="9"/>
<dbReference type="SUPFAM" id="SSF53633">
    <property type="entry name" value="Carbamate kinase-like"/>
    <property type="match status" value="1"/>
</dbReference>
<evidence type="ECO:0000256" key="5">
    <source>
        <dbReference type="ARBA" id="ARBA00022741"/>
    </source>
</evidence>
<dbReference type="Proteomes" id="UP001341444">
    <property type="component" value="Unassembled WGS sequence"/>
</dbReference>
<evidence type="ECO:0000256" key="2">
    <source>
        <dbReference type="ARBA" id="ARBA00022571"/>
    </source>
</evidence>
<keyword evidence="7 9" id="KW-0067">ATP-binding</keyword>
<protein>
    <recommendedName>
        <fullName evidence="9">Acetylglutamate kinase</fullName>
        <ecNumber evidence="9">2.7.2.8</ecNumber>
    </recommendedName>
    <alternativeName>
        <fullName evidence="9">N-acetyl-L-glutamate 5-phosphotransferase</fullName>
    </alternativeName>
    <alternativeName>
        <fullName evidence="9">NAG kinase</fullName>
        <shortName evidence="9">NAGK</shortName>
    </alternativeName>
</protein>
<keyword evidence="2 9" id="KW-0055">Arginine biosynthesis</keyword>
<dbReference type="Pfam" id="PF00696">
    <property type="entry name" value="AA_kinase"/>
    <property type="match status" value="1"/>
</dbReference>
<dbReference type="InterPro" id="IPR037528">
    <property type="entry name" value="ArgB"/>
</dbReference>
<feature type="binding site" evidence="9">
    <location>
        <begin position="40"/>
        <end position="41"/>
    </location>
    <ligand>
        <name>substrate</name>
    </ligand>
</feature>
<evidence type="ECO:0000313" key="12">
    <source>
        <dbReference type="Proteomes" id="UP001341444"/>
    </source>
</evidence>
<dbReference type="RefSeq" id="WP_066264366.1">
    <property type="nucleotide sequence ID" value="NZ_JARMAB010000019.1"/>
</dbReference>
<organism evidence="11 12">
    <name type="scientific">Heyndrickxia acidicola</name>
    <dbReference type="NCBI Taxonomy" id="209389"/>
    <lineage>
        <taxon>Bacteria</taxon>
        <taxon>Bacillati</taxon>
        <taxon>Bacillota</taxon>
        <taxon>Bacilli</taxon>
        <taxon>Bacillales</taxon>
        <taxon>Bacillaceae</taxon>
        <taxon>Heyndrickxia</taxon>
    </lineage>
</organism>
<dbReference type="CDD" id="cd04238">
    <property type="entry name" value="AAK_NAGK-like"/>
    <property type="match status" value="1"/>
</dbReference>
<evidence type="ECO:0000256" key="4">
    <source>
        <dbReference type="ARBA" id="ARBA00022679"/>
    </source>
</evidence>
<keyword evidence="3 9" id="KW-0028">Amino-acid biosynthesis</keyword>
<evidence type="ECO:0000256" key="9">
    <source>
        <dbReference type="HAMAP-Rule" id="MF_00082"/>
    </source>
</evidence>
<comment type="catalytic activity">
    <reaction evidence="8 9">
        <text>N-acetyl-L-glutamate + ATP = N-acetyl-L-glutamyl 5-phosphate + ADP</text>
        <dbReference type="Rhea" id="RHEA:14629"/>
        <dbReference type="ChEBI" id="CHEBI:30616"/>
        <dbReference type="ChEBI" id="CHEBI:44337"/>
        <dbReference type="ChEBI" id="CHEBI:57936"/>
        <dbReference type="ChEBI" id="CHEBI:456216"/>
        <dbReference type="EC" id="2.7.2.8"/>
    </reaction>
</comment>
<comment type="function">
    <text evidence="9">Catalyzes the ATP-dependent phosphorylation of N-acetyl-L-glutamate.</text>
</comment>
<evidence type="ECO:0000256" key="3">
    <source>
        <dbReference type="ARBA" id="ARBA00022605"/>
    </source>
</evidence>
<dbReference type="EMBL" id="JARMAB010000019">
    <property type="protein sequence ID" value="MED1204049.1"/>
    <property type="molecule type" value="Genomic_DNA"/>
</dbReference>
<dbReference type="NCBIfam" id="TIGR00761">
    <property type="entry name" value="argB"/>
    <property type="match status" value="1"/>
</dbReference>
<dbReference type="InterPro" id="IPR036393">
    <property type="entry name" value="AceGlu_kinase-like_sf"/>
</dbReference>
<dbReference type="HAMAP" id="MF_00082">
    <property type="entry name" value="ArgB"/>
    <property type="match status" value="1"/>
</dbReference>
<evidence type="ECO:0000256" key="6">
    <source>
        <dbReference type="ARBA" id="ARBA00022777"/>
    </source>
</evidence>
<feature type="site" description="Transition state stabilizer" evidence="9">
    <location>
        <position position="7"/>
    </location>
</feature>
<keyword evidence="6 9" id="KW-0418">Kinase</keyword>
<feature type="site" description="Transition state stabilizer" evidence="9">
    <location>
        <position position="214"/>
    </location>
</feature>
<dbReference type="PANTHER" id="PTHR23342:SF0">
    <property type="entry name" value="N-ACETYLGLUTAMATE SYNTHASE, MITOCHONDRIAL"/>
    <property type="match status" value="1"/>
</dbReference>
<dbReference type="Gene3D" id="3.40.1160.10">
    <property type="entry name" value="Acetylglutamate kinase-like"/>
    <property type="match status" value="1"/>
</dbReference>
<keyword evidence="12" id="KW-1185">Reference proteome</keyword>
<dbReference type="GO" id="GO:0003991">
    <property type="term" value="F:acetylglutamate kinase activity"/>
    <property type="evidence" value="ECO:0007669"/>
    <property type="project" value="UniProtKB-EC"/>
</dbReference>
<proteinExistence type="inferred from homology"/>
<keyword evidence="4 9" id="KW-0808">Transferase</keyword>
<comment type="caution">
    <text evidence="11">The sequence shown here is derived from an EMBL/GenBank/DDBJ whole genome shotgun (WGS) entry which is preliminary data.</text>
</comment>
<dbReference type="InterPro" id="IPR001048">
    <property type="entry name" value="Asp/Glu/Uridylate_kinase"/>
</dbReference>
<accession>A0ABU6MH95</accession>
<comment type="pathway">
    <text evidence="1 9">Amino-acid biosynthesis; L-arginine biosynthesis; N(2)-acetyl-L-ornithine from L-glutamate: step 2/4.</text>
</comment>
<comment type="similarity">
    <text evidence="9">Belongs to the acetylglutamate kinase family. ArgB subfamily.</text>
</comment>
<evidence type="ECO:0000313" key="11">
    <source>
        <dbReference type="EMBL" id="MED1204049.1"/>
    </source>
</evidence>
<evidence type="ECO:0000256" key="8">
    <source>
        <dbReference type="ARBA" id="ARBA00048141"/>
    </source>
</evidence>
<evidence type="ECO:0000256" key="7">
    <source>
        <dbReference type="ARBA" id="ARBA00022840"/>
    </source>
</evidence>
<evidence type="ECO:0000259" key="10">
    <source>
        <dbReference type="Pfam" id="PF00696"/>
    </source>
</evidence>
<dbReference type="PANTHER" id="PTHR23342">
    <property type="entry name" value="N-ACETYLGLUTAMATE SYNTHASE"/>
    <property type="match status" value="1"/>
</dbReference>
<gene>
    <name evidence="9 11" type="primary">argB</name>
    <name evidence="11" type="ORF">P4T90_13400</name>
</gene>
<feature type="binding site" evidence="9">
    <location>
        <position position="156"/>
    </location>
    <ligand>
        <name>substrate</name>
    </ligand>
</feature>
<evidence type="ECO:0000256" key="1">
    <source>
        <dbReference type="ARBA" id="ARBA00004828"/>
    </source>
</evidence>
<sequence>MSYIVIKCGGSIIERLPNSFFQSLQELSKREIKPILIHGGGPGITSLLEKLEVETKFVNGLRYTSEEVLDTAEMVLSGSINKKLVKKMIEHGTKAVGISGVDGMLLKAKQLETTESLGFVGEVSGVNTELVISLLKKDFLPVISPIAVDEKGQSWNINADHAAAALAKSLNAPLFFITDVPGVLKDGKTITSLSSRECIELIGASVITGGMIPKVEAVLACLEAGIEQVSIINGLEENSLLRAAAGENIGTTFYNKEEFING</sequence>
<dbReference type="PIRSF" id="PIRSF000728">
    <property type="entry name" value="NAGK"/>
    <property type="match status" value="1"/>
</dbReference>
<keyword evidence="5 9" id="KW-0547">Nucleotide-binding</keyword>
<keyword evidence="9" id="KW-0963">Cytoplasm</keyword>